<accession>A0ABN9W3J3</accession>
<proteinExistence type="predicted"/>
<sequence length="488" mass="52552">MAGVGSIPAEACARLGPVWALSGDIGKRAVMRQAARNARSCAAHTRGRTFDALRWDAGLLALRSGSVDKVVTDYPWGNRTKADPLLLPRALREIARVLRAGGVAVILLLRTSADRLARDACGLELAERLDVAVSGWPVAVVKLRKPFQEAAGATQEAIVAQTTSICCAVRIDERLSGVSLAEVLMEAWPQFVPNQSSARRAVMHRRVCLASCPSTKLWWRNTPPLGERVVLRPVFPGASFQTVGADQRSKLQVLWETDEWLAVVKPAGMAVLSGPRSLANEIRILQGKQGLEESPPWTVAFDGDARVGGAWLVAKGPLSALALLDGEARVMLEWRAVLRGRPRAIPGLELRTVREAPSVRYRSITEVSFVLDSADTTEWRETAAAAGNPVVGDRPHCDGPAPCVWISGARVAASPAAATLEAPAGEVAVAAEPERFGKLFEKEALVCSYAERGMLLGYPLEMHLRNQEEDDKEEQKKAALAASSAVHS</sequence>
<evidence type="ECO:0000259" key="2">
    <source>
        <dbReference type="Pfam" id="PF01170"/>
    </source>
</evidence>
<name>A0ABN9W3J3_9DINO</name>
<evidence type="ECO:0000313" key="4">
    <source>
        <dbReference type="Proteomes" id="UP001189429"/>
    </source>
</evidence>
<dbReference type="InterPro" id="IPR029063">
    <property type="entry name" value="SAM-dependent_MTases_sf"/>
</dbReference>
<dbReference type="Pfam" id="PF01170">
    <property type="entry name" value="UPF0020"/>
    <property type="match status" value="1"/>
</dbReference>
<dbReference type="EMBL" id="CAUYUJ010018101">
    <property type="protein sequence ID" value="CAK0880644.1"/>
    <property type="molecule type" value="Genomic_DNA"/>
</dbReference>
<evidence type="ECO:0000256" key="1">
    <source>
        <dbReference type="SAM" id="MobiDB-lite"/>
    </source>
</evidence>
<dbReference type="InterPro" id="IPR000241">
    <property type="entry name" value="RlmKL-like_Mtase"/>
</dbReference>
<dbReference type="Gene3D" id="3.40.50.150">
    <property type="entry name" value="Vaccinia Virus protein VP39"/>
    <property type="match status" value="1"/>
</dbReference>
<reference evidence="3" key="1">
    <citation type="submission" date="2023-10" db="EMBL/GenBank/DDBJ databases">
        <authorList>
            <person name="Chen Y."/>
            <person name="Shah S."/>
            <person name="Dougan E. K."/>
            <person name="Thang M."/>
            <person name="Chan C."/>
        </authorList>
    </citation>
    <scope>NUCLEOTIDE SEQUENCE [LARGE SCALE GENOMIC DNA]</scope>
</reference>
<dbReference type="PANTHER" id="PTHR14911:SF13">
    <property type="entry name" value="TRNA (GUANINE(6)-N2)-METHYLTRANSFERASE THUMP3"/>
    <property type="match status" value="1"/>
</dbReference>
<feature type="domain" description="Ribosomal RNA large subunit methyltransferase K/L-like methyltransferase" evidence="2">
    <location>
        <begin position="27"/>
        <end position="109"/>
    </location>
</feature>
<dbReference type="SUPFAM" id="SSF53335">
    <property type="entry name" value="S-adenosyl-L-methionine-dependent methyltransferases"/>
    <property type="match status" value="1"/>
</dbReference>
<organism evidence="3 4">
    <name type="scientific">Prorocentrum cordatum</name>
    <dbReference type="NCBI Taxonomy" id="2364126"/>
    <lineage>
        <taxon>Eukaryota</taxon>
        <taxon>Sar</taxon>
        <taxon>Alveolata</taxon>
        <taxon>Dinophyceae</taxon>
        <taxon>Prorocentrales</taxon>
        <taxon>Prorocentraceae</taxon>
        <taxon>Prorocentrum</taxon>
    </lineage>
</organism>
<feature type="compositionally biased region" description="Basic and acidic residues" evidence="1">
    <location>
        <begin position="467"/>
        <end position="477"/>
    </location>
</feature>
<keyword evidence="4" id="KW-1185">Reference proteome</keyword>
<feature type="region of interest" description="Disordered" evidence="1">
    <location>
        <begin position="467"/>
        <end position="488"/>
    </location>
</feature>
<dbReference type="Proteomes" id="UP001189429">
    <property type="component" value="Unassembled WGS sequence"/>
</dbReference>
<evidence type="ECO:0000313" key="3">
    <source>
        <dbReference type="EMBL" id="CAK0880644.1"/>
    </source>
</evidence>
<comment type="caution">
    <text evidence="3">The sequence shown here is derived from an EMBL/GenBank/DDBJ whole genome shotgun (WGS) entry which is preliminary data.</text>
</comment>
<gene>
    <name evidence="3" type="ORF">PCOR1329_LOCUS63729</name>
</gene>
<dbReference type="PANTHER" id="PTHR14911">
    <property type="entry name" value="THUMP DOMAIN-CONTAINING"/>
    <property type="match status" value="1"/>
</dbReference>
<feature type="compositionally biased region" description="Low complexity" evidence="1">
    <location>
        <begin position="478"/>
        <end position="488"/>
    </location>
</feature>
<protein>
    <recommendedName>
        <fullName evidence="2">Ribosomal RNA large subunit methyltransferase K/L-like methyltransferase domain-containing protein</fullName>
    </recommendedName>
</protein>